<dbReference type="GO" id="GO:0005524">
    <property type="term" value="F:ATP binding"/>
    <property type="evidence" value="ECO:0007669"/>
    <property type="project" value="UniProtKB-KW"/>
</dbReference>
<dbReference type="OrthoDB" id="9778567at2"/>
<evidence type="ECO:0000256" key="2">
    <source>
        <dbReference type="ARBA" id="ARBA00022801"/>
    </source>
</evidence>
<dbReference type="InterPro" id="IPR029000">
    <property type="entry name" value="Cyclophilin-like_dom_sf"/>
</dbReference>
<dbReference type="Proteomes" id="UP000095672">
    <property type="component" value="Chromosome"/>
</dbReference>
<dbReference type="PANTHER" id="PTHR34698:SF2">
    <property type="entry name" value="5-OXOPROLINASE SUBUNIT B"/>
    <property type="match status" value="1"/>
</dbReference>
<dbReference type="AlphaFoldDB" id="A0A1C9WAP2"/>
<proteinExistence type="predicted"/>
<dbReference type="SUPFAM" id="SSF50891">
    <property type="entry name" value="Cyclophilin-like"/>
    <property type="match status" value="1"/>
</dbReference>
<keyword evidence="1" id="KW-0547">Nucleotide-binding</keyword>
<gene>
    <name evidence="5" type="primary">kipI</name>
    <name evidence="5" type="ORF">AUP74_02830</name>
</gene>
<dbReference type="GO" id="GO:0016301">
    <property type="term" value="F:kinase activity"/>
    <property type="evidence" value="ECO:0007669"/>
    <property type="project" value="UniProtKB-KW"/>
</dbReference>
<protein>
    <submittedName>
        <fullName evidence="5">Kinase A inhibitor</fullName>
    </submittedName>
</protein>
<keyword evidence="2" id="KW-0378">Hydrolase</keyword>
<dbReference type="STRING" id="1769779.AUP74_02830"/>
<keyword evidence="6" id="KW-1185">Reference proteome</keyword>
<dbReference type="EMBL" id="CP014143">
    <property type="protein sequence ID" value="AOS98225.1"/>
    <property type="molecule type" value="Genomic_DNA"/>
</dbReference>
<dbReference type="KEGG" id="micc:AUP74_02830"/>
<dbReference type="RefSeq" id="WP_069948107.1">
    <property type="nucleotide sequence ID" value="NZ_CP014143.1"/>
</dbReference>
<dbReference type="Gene3D" id="2.40.100.10">
    <property type="entry name" value="Cyclophilin-like"/>
    <property type="match status" value="1"/>
</dbReference>
<sequence>MWRLQVSGDESITIYLAENPSEAILRRIQLVGNFLREALAEWATDVVPSYCSITVYYDVLKSDAAVMSERLTSLLESFESDIATHGQGDSAGSARRVELPVFYGAEVAPDLQRVAKFASLSVDDVIRLHADTEFRVYALGFRPGFAYMGDTPPKLQVPRLDTPRRRVPEGAVAIAGPQAAVYPCVSPGGWNLIGRCPLALFDRTENPPKVLLQVGDRVRFRPVNRETYLELGGVLDD</sequence>
<dbReference type="Gene3D" id="3.30.1360.40">
    <property type="match status" value="1"/>
</dbReference>
<evidence type="ECO:0000313" key="5">
    <source>
        <dbReference type="EMBL" id="AOS98225.1"/>
    </source>
</evidence>
<accession>A0A1C9WAP2</accession>
<dbReference type="InterPro" id="IPR010016">
    <property type="entry name" value="PxpB"/>
</dbReference>
<evidence type="ECO:0000256" key="3">
    <source>
        <dbReference type="ARBA" id="ARBA00022840"/>
    </source>
</evidence>
<dbReference type="Pfam" id="PF02682">
    <property type="entry name" value="CT_C_D"/>
    <property type="match status" value="1"/>
</dbReference>
<organism evidence="5 6">
    <name type="scientific">Microbulbifer aggregans</name>
    <dbReference type="NCBI Taxonomy" id="1769779"/>
    <lineage>
        <taxon>Bacteria</taxon>
        <taxon>Pseudomonadati</taxon>
        <taxon>Pseudomonadota</taxon>
        <taxon>Gammaproteobacteria</taxon>
        <taxon>Cellvibrionales</taxon>
        <taxon>Microbulbiferaceae</taxon>
        <taxon>Microbulbifer</taxon>
    </lineage>
</organism>
<dbReference type="NCBIfam" id="TIGR00370">
    <property type="entry name" value="5-oxoprolinase subunit PxpB"/>
    <property type="match status" value="1"/>
</dbReference>
<keyword evidence="3" id="KW-0067">ATP-binding</keyword>
<evidence type="ECO:0000313" key="6">
    <source>
        <dbReference type="Proteomes" id="UP000095672"/>
    </source>
</evidence>
<name>A0A1C9WAP2_9GAMM</name>
<feature type="domain" description="Carboxyltransferase" evidence="4">
    <location>
        <begin position="2"/>
        <end position="211"/>
    </location>
</feature>
<dbReference type="PATRIC" id="fig|1769779.3.peg.2825"/>
<dbReference type="SMART" id="SM00796">
    <property type="entry name" value="AHS1"/>
    <property type="match status" value="1"/>
</dbReference>
<keyword evidence="5" id="KW-0418">Kinase</keyword>
<dbReference type="GO" id="GO:0016787">
    <property type="term" value="F:hydrolase activity"/>
    <property type="evidence" value="ECO:0007669"/>
    <property type="project" value="UniProtKB-KW"/>
</dbReference>
<dbReference type="SUPFAM" id="SSF160467">
    <property type="entry name" value="PH0987 N-terminal domain-like"/>
    <property type="match status" value="1"/>
</dbReference>
<reference evidence="6" key="1">
    <citation type="submission" date="2016-01" db="EMBL/GenBank/DDBJ databases">
        <title>Complete genome sequence of Microbulbifer sp. CCB-MM1, a halophile isolated from Matang Mangrove Forest, Perak.</title>
        <authorList>
            <person name="Moh T.H."/>
            <person name="Dinesh B."/>
            <person name="Lau N.-S."/>
            <person name="Go F."/>
            <person name="Alexander Chong S.-C."/>
        </authorList>
    </citation>
    <scope>NUCLEOTIDE SEQUENCE [LARGE SCALE GENOMIC DNA]</scope>
    <source>
        <strain evidence="6">CCB-MM1</strain>
    </source>
</reference>
<evidence type="ECO:0000259" key="4">
    <source>
        <dbReference type="SMART" id="SM00796"/>
    </source>
</evidence>
<dbReference type="PANTHER" id="PTHR34698">
    <property type="entry name" value="5-OXOPROLINASE SUBUNIT B"/>
    <property type="match status" value="1"/>
</dbReference>
<keyword evidence="5" id="KW-0808">Transferase</keyword>
<dbReference type="InterPro" id="IPR003833">
    <property type="entry name" value="CT_C_D"/>
</dbReference>
<evidence type="ECO:0000256" key="1">
    <source>
        <dbReference type="ARBA" id="ARBA00022741"/>
    </source>
</evidence>